<dbReference type="Gene3D" id="2.130.10.10">
    <property type="entry name" value="YVTN repeat-like/Quinoprotein amine dehydrogenase"/>
    <property type="match status" value="1"/>
</dbReference>
<dbReference type="GO" id="GO:0036064">
    <property type="term" value="C:ciliary basal body"/>
    <property type="evidence" value="ECO:0007669"/>
    <property type="project" value="TreeGrafter"/>
</dbReference>
<comment type="similarity">
    <text evidence="8">Belongs to the IFT172 family.</text>
</comment>
<protein>
    <submittedName>
        <fullName evidence="11">Uncharacterized protein</fullName>
    </submittedName>
</protein>
<keyword evidence="6" id="KW-0969">Cilium</keyword>
<accession>A0A0M8ZY56</accession>
<dbReference type="InterPro" id="IPR011044">
    <property type="entry name" value="Quino_amine_DH_bsu"/>
</dbReference>
<keyword evidence="3" id="KW-0853">WD repeat</keyword>
<evidence type="ECO:0000313" key="12">
    <source>
        <dbReference type="Proteomes" id="UP000053105"/>
    </source>
</evidence>
<evidence type="ECO:0000256" key="1">
    <source>
        <dbReference type="ARBA" id="ARBA00004138"/>
    </source>
</evidence>
<reference evidence="11 12" key="1">
    <citation type="submission" date="2015-07" db="EMBL/GenBank/DDBJ databases">
        <title>The genome of Melipona quadrifasciata.</title>
        <authorList>
            <person name="Pan H."/>
            <person name="Kapheim K."/>
        </authorList>
    </citation>
    <scope>NUCLEOTIDE SEQUENCE [LARGE SCALE GENOMIC DNA]</scope>
    <source>
        <strain evidence="11">0111107301</strain>
        <tissue evidence="11">Whole body</tissue>
    </source>
</reference>
<dbReference type="SUPFAM" id="SSF48371">
    <property type="entry name" value="ARM repeat"/>
    <property type="match status" value="1"/>
</dbReference>
<dbReference type="InterPro" id="IPR056168">
    <property type="entry name" value="TPR_IF140/IFT172/WDR19"/>
</dbReference>
<dbReference type="EMBL" id="KQ435798">
    <property type="protein sequence ID" value="KOX73317.1"/>
    <property type="molecule type" value="Genomic_DNA"/>
</dbReference>
<evidence type="ECO:0000256" key="6">
    <source>
        <dbReference type="ARBA" id="ARBA00023069"/>
    </source>
</evidence>
<evidence type="ECO:0000313" key="11">
    <source>
        <dbReference type="EMBL" id="KOX73317.1"/>
    </source>
</evidence>
<dbReference type="Proteomes" id="UP000053105">
    <property type="component" value="Unassembled WGS sequence"/>
</dbReference>
<evidence type="ECO:0000256" key="5">
    <source>
        <dbReference type="ARBA" id="ARBA00022803"/>
    </source>
</evidence>
<dbReference type="InterPro" id="IPR035914">
    <property type="entry name" value="Sperma_CUB_dom_sf"/>
</dbReference>
<dbReference type="GO" id="GO:0005930">
    <property type="term" value="C:axoneme"/>
    <property type="evidence" value="ECO:0007669"/>
    <property type="project" value="TreeGrafter"/>
</dbReference>
<dbReference type="SUPFAM" id="SSF50969">
    <property type="entry name" value="YVTN repeat-like/Quinoprotein amine dehydrogenase"/>
    <property type="match status" value="1"/>
</dbReference>
<evidence type="ECO:0000256" key="7">
    <source>
        <dbReference type="ARBA" id="ARBA00023273"/>
    </source>
</evidence>
<dbReference type="InterPro" id="IPR001680">
    <property type="entry name" value="WD40_rpt"/>
</dbReference>
<keyword evidence="7" id="KW-0966">Cell projection</keyword>
<dbReference type="PANTHER" id="PTHR15722">
    <property type="entry name" value="IFT140/172-RELATED"/>
    <property type="match status" value="1"/>
</dbReference>
<feature type="domain" description="Corticotropin-releasing factor binding protein N-terminal" evidence="9">
    <location>
        <begin position="8"/>
        <end position="116"/>
    </location>
</feature>
<dbReference type="SUPFAM" id="SSF50978">
    <property type="entry name" value="WD40 repeat-like"/>
    <property type="match status" value="1"/>
</dbReference>
<evidence type="ECO:0000256" key="4">
    <source>
        <dbReference type="ARBA" id="ARBA00022737"/>
    </source>
</evidence>
<evidence type="ECO:0000256" key="3">
    <source>
        <dbReference type="ARBA" id="ARBA00022574"/>
    </source>
</evidence>
<keyword evidence="4" id="KW-0677">Repeat</keyword>
<proteinExistence type="inferred from homology"/>
<evidence type="ECO:0000259" key="10">
    <source>
        <dbReference type="Pfam" id="PF24762"/>
    </source>
</evidence>
<dbReference type="InterPro" id="IPR036322">
    <property type="entry name" value="WD40_repeat_dom_sf"/>
</dbReference>
<dbReference type="PANTHER" id="PTHR15722:SF2">
    <property type="entry name" value="INTRAFLAGELLAR TRANSPORT PROTEIN 172 HOMOLOG"/>
    <property type="match status" value="1"/>
</dbReference>
<gene>
    <name evidence="11" type="ORF">WN51_14363</name>
</gene>
<dbReference type="InterPro" id="IPR016024">
    <property type="entry name" value="ARM-type_fold"/>
</dbReference>
<organism evidence="11 12">
    <name type="scientific">Melipona quadrifasciata</name>
    <dbReference type="NCBI Taxonomy" id="166423"/>
    <lineage>
        <taxon>Eukaryota</taxon>
        <taxon>Metazoa</taxon>
        <taxon>Ecdysozoa</taxon>
        <taxon>Arthropoda</taxon>
        <taxon>Hexapoda</taxon>
        <taxon>Insecta</taxon>
        <taxon>Pterygota</taxon>
        <taxon>Neoptera</taxon>
        <taxon>Endopterygota</taxon>
        <taxon>Hymenoptera</taxon>
        <taxon>Apocrita</taxon>
        <taxon>Aculeata</taxon>
        <taxon>Apoidea</taxon>
        <taxon>Anthophila</taxon>
        <taxon>Apidae</taxon>
        <taxon>Melipona</taxon>
    </lineage>
</organism>
<dbReference type="InterPro" id="IPR015943">
    <property type="entry name" value="WD40/YVTN_repeat-like_dom_sf"/>
</dbReference>
<feature type="domain" description="IF140/IFT172/WDR19 TPR" evidence="10">
    <location>
        <begin position="751"/>
        <end position="1136"/>
    </location>
</feature>
<dbReference type="SUPFAM" id="SSF49854">
    <property type="entry name" value="Spermadhesin, CUB domain"/>
    <property type="match status" value="1"/>
</dbReference>
<dbReference type="Pfam" id="PF24762">
    <property type="entry name" value="TPR_IF140-IFT172"/>
    <property type="match status" value="1"/>
</dbReference>
<dbReference type="GO" id="GO:0030992">
    <property type="term" value="C:intraciliary transport particle B"/>
    <property type="evidence" value="ECO:0007669"/>
    <property type="project" value="TreeGrafter"/>
</dbReference>
<keyword evidence="12" id="KW-1185">Reference proteome</keyword>
<dbReference type="STRING" id="166423.A0A0M8ZY56"/>
<name>A0A0M8ZY56_9HYME</name>
<dbReference type="GO" id="GO:0042073">
    <property type="term" value="P:intraciliary transport"/>
    <property type="evidence" value="ECO:0007669"/>
    <property type="project" value="TreeGrafter"/>
</dbReference>
<dbReference type="Pfam" id="PF05428">
    <property type="entry name" value="CRF-BP_N"/>
    <property type="match status" value="1"/>
</dbReference>
<dbReference type="InterPro" id="IPR056177">
    <property type="entry name" value="CRF-BP_N"/>
</dbReference>
<keyword evidence="5" id="KW-0802">TPR repeat</keyword>
<evidence type="ECO:0000256" key="2">
    <source>
        <dbReference type="ARBA" id="ARBA00022473"/>
    </source>
</evidence>
<sequence>MFITADPGSFIYSSKTDSDKICGIYFLAGPDQKIEINFLTFDVPCEHRGLISVVDGWELNGEVFPTEMDHRLPLKQRISEFCGKNIGVKRSFTSSQNIAVIRYRIPKPGKGFTLFARFLKNPRPCNVLAASLSEPYTLRNYGRRVNCTYVALYPGTVQVIALGVGVSNFLGSSRTTETGTLRKCDETSPQDQVIIGGSDGLDTSEVRVVDSICGIDSKPGQVLQGIIMLLKYLGNVMPPYFGKKSYVIKDIAFSPDSTKIAVGQTDCIIYVYKIGEQWGEKKVICNKFRQGSAVTCLIWLTEGPIIVGLMDGKVRAALVKSQKAQTLYTADSMTVALAPNVRGTGFLSSHADGSIIKYHLTEDGNHEPSGRICTHAVPAYALAWTQSHVMAAGCDRRVSFYDSRGKLVKSFDYSRENEKEIATACCSPSGQSVAIGSLCGAVEHFETVLKRTVIRGSHEIAYVGPSQVVIRPLNEGNRPVIVRSQTGFEIEDVKVLGRADNNVVARTANTLLNLISEIPWDDKNNSEKFFFEYPRVCLIFCSGELTIVEYGNNEALGSVRTEAVNPHVVSVRINERQAPGAPDIKRLAYLLDPRTVRIMDLITDLTIAMISHDVRVDWLELSETGHRLLSRDKRARLWLSDELGGRTLLLTGVSFASWVLGSDVVVAQTGQTLAVWYNVDAPEVATLIPVRGDAVDIVREDRRTSVTVEEFGAKVAYLLDEPLIEFGTALHDNDFGRALLFLEDLADRPQAEAMWENVARNAMASRQLLVAARCYAALGDVACSRFLKNIIEIGENYRTESGHDPLSSSDCWAKLAILNGELKTAEAIYLEQNELNQALDMYQRYWHWEDALILAQNRSWSGFLELRDRHLTWLLESGQAARAAAILESTNPLRAVKLYLDARRPGRAARLVLANEELLENRSIINEIVRVLKATDLMELAGELLERTLEPLEAIKCYSQAGVFARALELARKVDPTSVVDLEREWGKHLVSAGHYDAAINHFIEAGETALALDAAINARQWRKGLQIMQVIENDDPTIRKQCEKLAEYFASIGEKNLAERLFIRSGDAKRAIDVHIQNGNWSRAHEVAQEYMTSEEANEVLAKHATILCEAGDLKHAEELYLAIGKYDSAIAMYRKAGRRADMIRLVAKYRPDLLETTHAHLAAELTEAGKPREAEEHYVTAGDWRGAVAAYRAANMWEDALRVAKQHAGDNAAQQVALIWARTLAPELAARLLMRLNYLDGCLELACEAELFDWTLEIAKYGNADQKKEVHYRHAMALEDAGHFSEAEKEFIKAGRTMEAVQMYIHTRDWEAAEDVAQSINQDAVAQVLIARAGEAAEVQDYSLAETLLLRAHKPEMIIEHYKKAGMWSEALRVCREYLPSQEANLRRELGQKSTSFIGTNAFEEARKWLEVGEVRAALDILILDSQAPRSSLIKAADILLHQADPKTAAQVGGDLGSRLFAIEEYAVAAQVFLQADRLKDAIDALAAIGEWEKAKRIVNELAPDIEPYLGEKYKEAMLKDGQIDRLVEIDADAGLEILANKGQWNQVFETASAQGTQVLHKYVTQRAHIKAYYEYRYLAHLRTVLLDLWKGLKSSESDAISKFERLLEAAHYSTVKCGCRDYSILSGLVLKASITLLRYTDILHADRAYYEAGIEARAAGRNSEAFVFLNHFLDLEECIEEGDNTVMDVEDLAVTDFPVEVPLPETLSLTAEQREEAREWVLAMSMDQKVEQVFPTDHRGVYVGSLTAPSVSSGYLQGCILTGYPIRGPIIRFAEGQHVADRDDWTKLINTARQAPQDSNLNDILAFIQEWFGAAPNYSF</sequence>
<evidence type="ECO:0000259" key="9">
    <source>
        <dbReference type="Pfam" id="PF05428"/>
    </source>
</evidence>
<dbReference type="Gene3D" id="1.25.40.470">
    <property type="match status" value="3"/>
</dbReference>
<comment type="subcellular location">
    <subcellularLocation>
        <location evidence="1">Cell projection</location>
        <location evidence="1">Cilium</location>
    </subcellularLocation>
</comment>
<evidence type="ECO:0000256" key="8">
    <source>
        <dbReference type="ARBA" id="ARBA00038130"/>
    </source>
</evidence>
<dbReference type="OrthoDB" id="2186662at2759"/>
<dbReference type="SMART" id="SM00320">
    <property type="entry name" value="WD40"/>
    <property type="match status" value="3"/>
</dbReference>
<keyword evidence="2" id="KW-0217">Developmental protein</keyword>